<dbReference type="InterPro" id="IPR050277">
    <property type="entry name" value="Sodium:Solute_Symporter"/>
</dbReference>
<feature type="transmembrane region" description="Helical" evidence="9">
    <location>
        <begin position="155"/>
        <end position="174"/>
    </location>
</feature>
<feature type="transmembrane region" description="Helical" evidence="9">
    <location>
        <begin position="181"/>
        <end position="203"/>
    </location>
</feature>
<evidence type="ECO:0000256" key="1">
    <source>
        <dbReference type="ARBA" id="ARBA00004141"/>
    </source>
</evidence>
<feature type="transmembrane region" description="Helical" evidence="9">
    <location>
        <begin position="121"/>
        <end position="139"/>
    </location>
</feature>
<keyword evidence="5" id="KW-0769">Symport</keyword>
<accession>A0A9D1Q5K6</accession>
<dbReference type="EMBL" id="DXHP01000173">
    <property type="protein sequence ID" value="HIW07210.1"/>
    <property type="molecule type" value="Genomic_DNA"/>
</dbReference>
<reference evidence="10" key="2">
    <citation type="submission" date="2021-04" db="EMBL/GenBank/DDBJ databases">
        <authorList>
            <person name="Gilroy R."/>
        </authorList>
    </citation>
    <scope>NUCLEOTIDE SEQUENCE</scope>
    <source>
        <strain evidence="10">CHK160-9182</strain>
    </source>
</reference>
<gene>
    <name evidence="10" type="ORF">H9889_07805</name>
</gene>
<feature type="transmembrane region" description="Helical" evidence="9">
    <location>
        <begin position="75"/>
        <end position="97"/>
    </location>
</feature>
<evidence type="ECO:0000256" key="3">
    <source>
        <dbReference type="ARBA" id="ARBA00022448"/>
    </source>
</evidence>
<dbReference type="PANTHER" id="PTHR48086:SF8">
    <property type="entry name" value="MONOCARBOXYLIC ACID PERMEASE"/>
    <property type="match status" value="1"/>
</dbReference>
<dbReference type="GO" id="GO:0005886">
    <property type="term" value="C:plasma membrane"/>
    <property type="evidence" value="ECO:0007669"/>
    <property type="project" value="TreeGrafter"/>
</dbReference>
<evidence type="ECO:0000256" key="7">
    <source>
        <dbReference type="ARBA" id="ARBA00023136"/>
    </source>
</evidence>
<feature type="transmembrane region" description="Helical" evidence="9">
    <location>
        <begin position="6"/>
        <end position="23"/>
    </location>
</feature>
<evidence type="ECO:0000256" key="4">
    <source>
        <dbReference type="ARBA" id="ARBA00022692"/>
    </source>
</evidence>
<feature type="transmembrane region" description="Helical" evidence="9">
    <location>
        <begin position="43"/>
        <end position="63"/>
    </location>
</feature>
<dbReference type="AlphaFoldDB" id="A0A9D1Q5K6"/>
<dbReference type="InterPro" id="IPR001734">
    <property type="entry name" value="Na/solute_symporter"/>
</dbReference>
<evidence type="ECO:0000256" key="5">
    <source>
        <dbReference type="ARBA" id="ARBA00022847"/>
    </source>
</evidence>
<feature type="transmembrane region" description="Helical" evidence="9">
    <location>
        <begin position="412"/>
        <end position="430"/>
    </location>
</feature>
<comment type="similarity">
    <text evidence="2 8">Belongs to the sodium:solute symporter (SSF) (TC 2.A.21) family.</text>
</comment>
<keyword evidence="4 9" id="KW-0812">Transmembrane</keyword>
<protein>
    <submittedName>
        <fullName evidence="10">Sodium:solute symporter family protein</fullName>
    </submittedName>
</protein>
<sequence length="476" mass="51837">MSISIFIFAAIILFTLGIAFYAGRQSNKQSVGDYLVGGRSFSVMILFFLAVGEIYGIGTIIGFPGGVYAGGFSYGIWFLAYIVLSYSFGYFISPLIWRAGHRYNALTAADIFKSHFSSRKLELVVAVVLLMFLVPWAQLQFEGLIVTLNALGYDIPPYIAVIIAGAIAYIYISVSGVRSPALISIFKDIILFAAIVVVGIAVYKKMGGVEPLFLGAKEKGAILKFQNGSEINFAISTIILQSITFYCLPHLITVVFTSKSEKTIQKAQRYMPLYMLMFPFLIATSYYAMIYLPNLADKPNHTFIVSAIDLLPSWVIGFIAAGAALSGFLLLSVISLAVAGLIVRNIIPNVPEKSQRRYSQTSVLIYLVISMIITVALPSLMLNLISTAYGGFSQIVPGIFAVIFFKRATAKGIMAGIVVGIIAVFVMYFGKISIYAINPGIIAVMLNIVTLIIVSALTQKDVVDRTPIAYVEAENS</sequence>
<feature type="transmembrane region" description="Helical" evidence="9">
    <location>
        <begin position="436"/>
        <end position="457"/>
    </location>
</feature>
<keyword evidence="6 9" id="KW-1133">Transmembrane helix</keyword>
<dbReference type="CDD" id="cd10322">
    <property type="entry name" value="SLC5sbd"/>
    <property type="match status" value="1"/>
</dbReference>
<proteinExistence type="inferred from homology"/>
<dbReference type="Pfam" id="PF00474">
    <property type="entry name" value="SSF"/>
    <property type="match status" value="1"/>
</dbReference>
<feature type="transmembrane region" description="Helical" evidence="9">
    <location>
        <begin position="388"/>
        <end position="405"/>
    </location>
</feature>
<evidence type="ECO:0000256" key="6">
    <source>
        <dbReference type="ARBA" id="ARBA00022989"/>
    </source>
</evidence>
<dbReference type="PROSITE" id="PS50283">
    <property type="entry name" value="NA_SOLUT_SYMP_3"/>
    <property type="match status" value="1"/>
</dbReference>
<evidence type="ECO:0000256" key="8">
    <source>
        <dbReference type="RuleBase" id="RU362091"/>
    </source>
</evidence>
<keyword evidence="7 9" id="KW-0472">Membrane</keyword>
<feature type="transmembrane region" description="Helical" evidence="9">
    <location>
        <begin position="314"/>
        <end position="343"/>
    </location>
</feature>
<dbReference type="InterPro" id="IPR038377">
    <property type="entry name" value="Na/Glc_symporter_sf"/>
</dbReference>
<organism evidence="10 11">
    <name type="scientific">Candidatus Ignatzschineria merdigallinarum</name>
    <dbReference type="NCBI Taxonomy" id="2838621"/>
    <lineage>
        <taxon>Bacteria</taxon>
        <taxon>Pseudomonadati</taxon>
        <taxon>Pseudomonadota</taxon>
        <taxon>Gammaproteobacteria</taxon>
        <taxon>Cardiobacteriales</taxon>
        <taxon>Ignatzschineriaceae</taxon>
        <taxon>Ignatzschineria</taxon>
    </lineage>
</organism>
<dbReference type="PANTHER" id="PTHR48086">
    <property type="entry name" value="SODIUM/PROLINE SYMPORTER-RELATED"/>
    <property type="match status" value="1"/>
</dbReference>
<evidence type="ECO:0000256" key="9">
    <source>
        <dbReference type="SAM" id="Phobius"/>
    </source>
</evidence>
<name>A0A9D1Q5K6_9GAMM</name>
<feature type="transmembrane region" description="Helical" evidence="9">
    <location>
        <begin position="233"/>
        <end position="252"/>
    </location>
</feature>
<comment type="caution">
    <text evidence="10">The sequence shown here is derived from an EMBL/GenBank/DDBJ whole genome shotgun (WGS) entry which is preliminary data.</text>
</comment>
<dbReference type="Proteomes" id="UP000823934">
    <property type="component" value="Unassembled WGS sequence"/>
</dbReference>
<evidence type="ECO:0000256" key="2">
    <source>
        <dbReference type="ARBA" id="ARBA00006434"/>
    </source>
</evidence>
<reference evidence="10" key="1">
    <citation type="journal article" date="2021" name="PeerJ">
        <title>Extensive microbial diversity within the chicken gut microbiome revealed by metagenomics and culture.</title>
        <authorList>
            <person name="Gilroy R."/>
            <person name="Ravi A."/>
            <person name="Getino M."/>
            <person name="Pursley I."/>
            <person name="Horton D.L."/>
            <person name="Alikhan N.F."/>
            <person name="Baker D."/>
            <person name="Gharbi K."/>
            <person name="Hall N."/>
            <person name="Watson M."/>
            <person name="Adriaenssens E.M."/>
            <person name="Foster-Nyarko E."/>
            <person name="Jarju S."/>
            <person name="Secka A."/>
            <person name="Antonio M."/>
            <person name="Oren A."/>
            <person name="Chaudhuri R.R."/>
            <person name="La Ragione R."/>
            <person name="Hildebrand F."/>
            <person name="Pallen M.J."/>
        </authorList>
    </citation>
    <scope>NUCLEOTIDE SEQUENCE</scope>
    <source>
        <strain evidence="10">CHK160-9182</strain>
    </source>
</reference>
<comment type="subcellular location">
    <subcellularLocation>
        <location evidence="1">Membrane</location>
        <topology evidence="1">Multi-pass membrane protein</topology>
    </subcellularLocation>
</comment>
<dbReference type="GO" id="GO:0015293">
    <property type="term" value="F:symporter activity"/>
    <property type="evidence" value="ECO:0007669"/>
    <property type="project" value="UniProtKB-KW"/>
</dbReference>
<evidence type="ECO:0000313" key="11">
    <source>
        <dbReference type="Proteomes" id="UP000823934"/>
    </source>
</evidence>
<evidence type="ECO:0000313" key="10">
    <source>
        <dbReference type="EMBL" id="HIW07210.1"/>
    </source>
</evidence>
<dbReference type="Gene3D" id="1.20.1730.10">
    <property type="entry name" value="Sodium/glucose cotransporter"/>
    <property type="match status" value="1"/>
</dbReference>
<feature type="transmembrane region" description="Helical" evidence="9">
    <location>
        <begin position="363"/>
        <end position="382"/>
    </location>
</feature>
<keyword evidence="3" id="KW-0813">Transport</keyword>
<feature type="transmembrane region" description="Helical" evidence="9">
    <location>
        <begin position="273"/>
        <end position="294"/>
    </location>
</feature>